<accession>A0A165EK02</accession>
<proteinExistence type="predicted"/>
<name>A0A165EK02_9APHY</name>
<dbReference type="EMBL" id="KV427620">
    <property type="protein sequence ID" value="KZT07213.1"/>
    <property type="molecule type" value="Genomic_DNA"/>
</dbReference>
<protein>
    <submittedName>
        <fullName evidence="1">Uncharacterized protein</fullName>
    </submittedName>
</protein>
<organism evidence="1 2">
    <name type="scientific">Laetiporus sulphureus 93-53</name>
    <dbReference type="NCBI Taxonomy" id="1314785"/>
    <lineage>
        <taxon>Eukaryota</taxon>
        <taxon>Fungi</taxon>
        <taxon>Dikarya</taxon>
        <taxon>Basidiomycota</taxon>
        <taxon>Agaricomycotina</taxon>
        <taxon>Agaricomycetes</taxon>
        <taxon>Polyporales</taxon>
        <taxon>Laetiporus</taxon>
    </lineage>
</organism>
<keyword evidence="2" id="KW-1185">Reference proteome</keyword>
<dbReference type="InParanoid" id="A0A165EK02"/>
<sequence length="68" mass="7275">MCAAVAVDLRAQRPYTSRQYGISHNVKANFTITFGERNGKLVMQVTAGGYMYVPVAVSTARVSGHGLG</sequence>
<dbReference type="Proteomes" id="UP000076871">
    <property type="component" value="Unassembled WGS sequence"/>
</dbReference>
<gene>
    <name evidence="1" type="ORF">LAESUDRAFT_725116</name>
</gene>
<evidence type="ECO:0000313" key="2">
    <source>
        <dbReference type="Proteomes" id="UP000076871"/>
    </source>
</evidence>
<reference evidence="1 2" key="1">
    <citation type="journal article" date="2016" name="Mol. Biol. Evol.">
        <title>Comparative Genomics of Early-Diverging Mushroom-Forming Fungi Provides Insights into the Origins of Lignocellulose Decay Capabilities.</title>
        <authorList>
            <person name="Nagy L.G."/>
            <person name="Riley R."/>
            <person name="Tritt A."/>
            <person name="Adam C."/>
            <person name="Daum C."/>
            <person name="Floudas D."/>
            <person name="Sun H."/>
            <person name="Yadav J.S."/>
            <person name="Pangilinan J."/>
            <person name="Larsson K.H."/>
            <person name="Matsuura K."/>
            <person name="Barry K."/>
            <person name="Labutti K."/>
            <person name="Kuo R."/>
            <person name="Ohm R.A."/>
            <person name="Bhattacharya S.S."/>
            <person name="Shirouzu T."/>
            <person name="Yoshinaga Y."/>
            <person name="Martin F.M."/>
            <person name="Grigoriev I.V."/>
            <person name="Hibbett D.S."/>
        </authorList>
    </citation>
    <scope>NUCLEOTIDE SEQUENCE [LARGE SCALE GENOMIC DNA]</scope>
    <source>
        <strain evidence="1 2">93-53</strain>
    </source>
</reference>
<dbReference type="GeneID" id="63825785"/>
<dbReference type="AlphaFoldDB" id="A0A165EK02"/>
<dbReference type="RefSeq" id="XP_040764953.1">
    <property type="nucleotide sequence ID" value="XM_040908756.1"/>
</dbReference>
<evidence type="ECO:0000313" key="1">
    <source>
        <dbReference type="EMBL" id="KZT07213.1"/>
    </source>
</evidence>